<feature type="transmembrane region" description="Helical" evidence="1">
    <location>
        <begin position="259"/>
        <end position="287"/>
    </location>
</feature>
<dbReference type="InterPro" id="IPR002035">
    <property type="entry name" value="VWF_A"/>
</dbReference>
<name>A0ABQ5STH2_9ACTN</name>
<dbReference type="PROSITE" id="PS50234">
    <property type="entry name" value="VWFA"/>
    <property type="match status" value="1"/>
</dbReference>
<keyword evidence="4" id="KW-1185">Reference proteome</keyword>
<keyword evidence="1" id="KW-1133">Transmembrane helix</keyword>
<evidence type="ECO:0000259" key="2">
    <source>
        <dbReference type="PROSITE" id="PS50234"/>
    </source>
</evidence>
<dbReference type="InterPro" id="IPR036465">
    <property type="entry name" value="vWFA_dom_sf"/>
</dbReference>
<gene>
    <name evidence="3" type="ORF">GCM10017579_12600</name>
</gene>
<feature type="transmembrane region" description="Helical" evidence="1">
    <location>
        <begin position="12"/>
        <end position="34"/>
    </location>
</feature>
<keyword evidence="1" id="KW-0472">Membrane</keyword>
<evidence type="ECO:0000313" key="3">
    <source>
        <dbReference type="EMBL" id="GLJ67224.1"/>
    </source>
</evidence>
<dbReference type="SUPFAM" id="SSF53300">
    <property type="entry name" value="vWA-like"/>
    <property type="match status" value="1"/>
</dbReference>
<proteinExistence type="predicted"/>
<sequence length="875" mass="93595">MDQWRDLMGVRPWARTSLVGGIGIGLAAFIQSAVLGRAELATIVVGSACVVVSVVLYAVLAWRRWVEHSTPAASTAIKMTAVVNGKDGTTVAGYAFPVTKRHLMTSRSVVQAATGSKTVTDGQFLDVTWTIPDKAVRTVSVTALANGYVLLTLMPEDKLPRRVKAASLVRSHTENALLVAEGWHQNGNRKIGGRAHHVDDRNRVVAIEDGAATGDELAGAPLVQERNRKVVGLLDGKDRLGPRYLPLTRDRARALMGGASWWTSTGWLVPAVITAVVALVAVVLPVLGDVRPGHGVLAGCEGKAKELSVVVSTEKDGLIEELADEFEDDYRGEDGACFDLEVFGVNSGDAAEAIADGWATAPEGRLECPVADPEACEVDQARKPDLWLPTESVWPELLAAGELGRGGADELAEHDGEWPSVASSVLTILMPESKREKLSGTPDWNEVVTKAANGELTLAIDDPIGSTSGMATSVALNEALVAGHGDEEAVGLLRDAIASVPDELAGQDITRLMDRVHQDPDLLAQMDAVIAQEQTAYLYNCGDPLGADDFSCREPVTDAEHRMVAVVPDDTIYAFDHPAVAMALLDSDETKRAAADAFVDFLRERKQQQRFRDWGLRAAGDPERATDQLEDVVGAEDVETITAWPKPKTVNQWRQQWQNVRLPVRVLLSIDTSGSMEQINGQDRRVRLDGFEDACTGRTTDNPTYLQVAQNAALNAIGELKNGRDAVGLDWFPPAGKDTATVIEPLNDATRSRLESEICAMTAFGETPLYDAIRDANASIDAADTEVSDRTVIVLLSDGGQNPPQSLDALLDQVGGEGAVPVIAVGIGDQAPIDVLGRLTRETGGALRNLSRPADVANLDHVLVDVFKGLAGKVS</sequence>
<feature type="domain" description="VWFA" evidence="2">
    <location>
        <begin position="665"/>
        <end position="867"/>
    </location>
</feature>
<dbReference type="EMBL" id="BSEL01000003">
    <property type="protein sequence ID" value="GLJ67224.1"/>
    <property type="molecule type" value="Genomic_DNA"/>
</dbReference>
<keyword evidence="1" id="KW-0812">Transmembrane</keyword>
<dbReference type="Proteomes" id="UP001142292">
    <property type="component" value="Unassembled WGS sequence"/>
</dbReference>
<evidence type="ECO:0000256" key="1">
    <source>
        <dbReference type="SAM" id="Phobius"/>
    </source>
</evidence>
<evidence type="ECO:0000313" key="4">
    <source>
        <dbReference type="Proteomes" id="UP001142292"/>
    </source>
</evidence>
<reference evidence="3" key="2">
    <citation type="submission" date="2023-01" db="EMBL/GenBank/DDBJ databases">
        <authorList>
            <person name="Sun Q."/>
            <person name="Evtushenko L."/>
        </authorList>
    </citation>
    <scope>NUCLEOTIDE SEQUENCE</scope>
    <source>
        <strain evidence="3">VKM Ac-1246</strain>
    </source>
</reference>
<feature type="transmembrane region" description="Helical" evidence="1">
    <location>
        <begin position="40"/>
        <end position="60"/>
    </location>
</feature>
<organism evidence="3 4">
    <name type="scientific">Nocardioides luteus</name>
    <dbReference type="NCBI Taxonomy" id="1844"/>
    <lineage>
        <taxon>Bacteria</taxon>
        <taxon>Bacillati</taxon>
        <taxon>Actinomycetota</taxon>
        <taxon>Actinomycetes</taxon>
        <taxon>Propionibacteriales</taxon>
        <taxon>Nocardioidaceae</taxon>
        <taxon>Nocardioides</taxon>
    </lineage>
</organism>
<accession>A0ABQ5STH2</accession>
<dbReference type="CDD" id="cd00198">
    <property type="entry name" value="vWFA"/>
    <property type="match status" value="1"/>
</dbReference>
<protein>
    <recommendedName>
        <fullName evidence="2">VWFA domain-containing protein</fullName>
    </recommendedName>
</protein>
<comment type="caution">
    <text evidence="3">The sequence shown here is derived from an EMBL/GenBank/DDBJ whole genome shotgun (WGS) entry which is preliminary data.</text>
</comment>
<dbReference type="RefSeq" id="WP_189119147.1">
    <property type="nucleotide sequence ID" value="NZ_BMRK01000010.1"/>
</dbReference>
<dbReference type="Gene3D" id="3.40.50.410">
    <property type="entry name" value="von Willebrand factor, type A domain"/>
    <property type="match status" value="1"/>
</dbReference>
<dbReference type="SUPFAM" id="SSF53850">
    <property type="entry name" value="Periplasmic binding protein-like II"/>
    <property type="match status" value="1"/>
</dbReference>
<dbReference type="Pfam" id="PF13531">
    <property type="entry name" value="SBP_bac_11"/>
    <property type="match status" value="1"/>
</dbReference>
<reference evidence="3" key="1">
    <citation type="journal article" date="2014" name="Int. J. Syst. Evol. Microbiol.">
        <title>Complete genome of a new Firmicutes species belonging to the dominant human colonic microbiota ('Ruminococcus bicirculans') reveals two chromosomes and a selective capacity to utilize plant glucans.</title>
        <authorList>
            <consortium name="NISC Comparative Sequencing Program"/>
            <person name="Wegmann U."/>
            <person name="Louis P."/>
            <person name="Goesmann A."/>
            <person name="Henrissat B."/>
            <person name="Duncan S.H."/>
            <person name="Flint H.J."/>
        </authorList>
    </citation>
    <scope>NUCLEOTIDE SEQUENCE</scope>
    <source>
        <strain evidence="3">VKM Ac-1246</strain>
    </source>
</reference>